<gene>
    <name evidence="2" type="ORF">BD311DRAFT_377389</name>
</gene>
<dbReference type="Proteomes" id="UP000292957">
    <property type="component" value="Unassembled WGS sequence"/>
</dbReference>
<protein>
    <submittedName>
        <fullName evidence="2">Uncharacterized protein</fullName>
    </submittedName>
</protein>
<proteinExistence type="predicted"/>
<accession>A0A4Q9MMY0</accession>
<dbReference type="EMBL" id="ML143431">
    <property type="protein sequence ID" value="TBU27531.1"/>
    <property type="molecule type" value="Genomic_DNA"/>
</dbReference>
<evidence type="ECO:0000313" key="2">
    <source>
        <dbReference type="EMBL" id="TBU27531.1"/>
    </source>
</evidence>
<evidence type="ECO:0000256" key="1">
    <source>
        <dbReference type="SAM" id="MobiDB-lite"/>
    </source>
</evidence>
<reference evidence="2" key="1">
    <citation type="submission" date="2019-01" db="EMBL/GenBank/DDBJ databases">
        <title>Draft genome sequences of three monokaryotic isolates of the white-rot basidiomycete fungus Dichomitus squalens.</title>
        <authorList>
            <consortium name="DOE Joint Genome Institute"/>
            <person name="Lopez S.C."/>
            <person name="Andreopoulos B."/>
            <person name="Pangilinan J."/>
            <person name="Lipzen A."/>
            <person name="Riley R."/>
            <person name="Ahrendt S."/>
            <person name="Ng V."/>
            <person name="Barry K."/>
            <person name="Daum C."/>
            <person name="Grigoriev I.V."/>
            <person name="Hilden K.S."/>
            <person name="Makela M.R."/>
            <person name="de Vries R.P."/>
        </authorList>
    </citation>
    <scope>NUCLEOTIDE SEQUENCE [LARGE SCALE GENOMIC DNA]</scope>
    <source>
        <strain evidence="2">OM18370.1</strain>
    </source>
</reference>
<organism evidence="2">
    <name type="scientific">Dichomitus squalens</name>
    <dbReference type="NCBI Taxonomy" id="114155"/>
    <lineage>
        <taxon>Eukaryota</taxon>
        <taxon>Fungi</taxon>
        <taxon>Dikarya</taxon>
        <taxon>Basidiomycota</taxon>
        <taxon>Agaricomycotina</taxon>
        <taxon>Agaricomycetes</taxon>
        <taxon>Polyporales</taxon>
        <taxon>Polyporaceae</taxon>
        <taxon>Dichomitus</taxon>
    </lineage>
</organism>
<name>A0A4Q9MMY0_9APHY</name>
<sequence length="188" mass="20365">MYQFRNPEASLWGSRMPTELGPKASEPGERKDSETAAAATTLITVLKRTHGLLSISSPAVVQAARSRPVYSLATPVEPLQPMPKEHLVLVLLRSSHRRPLSQAGVQAIVRDVLCAVPHGALSMHQRRRLQRSLFLARPRLLSAHDLAPLLVLPCSPPAASQTCTAASSTCTAPAYAASGKHRRRESSR</sequence>
<feature type="region of interest" description="Disordered" evidence="1">
    <location>
        <begin position="1"/>
        <end position="35"/>
    </location>
</feature>
<dbReference type="AlphaFoldDB" id="A0A4Q9MMY0"/>